<reference evidence="1 2" key="1">
    <citation type="journal article" date="2021" name="Nat. Plants">
        <title>The Taxus genome provides insights into paclitaxel biosynthesis.</title>
        <authorList>
            <person name="Xiong X."/>
            <person name="Gou J."/>
            <person name="Liao Q."/>
            <person name="Li Y."/>
            <person name="Zhou Q."/>
            <person name="Bi G."/>
            <person name="Li C."/>
            <person name="Du R."/>
            <person name="Wang X."/>
            <person name="Sun T."/>
            <person name="Guo L."/>
            <person name="Liang H."/>
            <person name="Lu P."/>
            <person name="Wu Y."/>
            <person name="Zhang Z."/>
            <person name="Ro D.K."/>
            <person name="Shang Y."/>
            <person name="Huang S."/>
            <person name="Yan J."/>
        </authorList>
    </citation>
    <scope>NUCLEOTIDE SEQUENCE [LARGE SCALE GENOMIC DNA]</scope>
    <source>
        <strain evidence="1">Ta-2019</strain>
    </source>
</reference>
<keyword evidence="2" id="KW-1185">Reference proteome</keyword>
<comment type="caution">
    <text evidence="1">The sequence shown here is derived from an EMBL/GenBank/DDBJ whole genome shotgun (WGS) entry which is preliminary data.</text>
</comment>
<gene>
    <name evidence="1" type="ORF">KI387_024068</name>
</gene>
<feature type="non-terminal residue" evidence="1">
    <location>
        <position position="1"/>
    </location>
</feature>
<evidence type="ECO:0000313" key="1">
    <source>
        <dbReference type="EMBL" id="KAH9315441.1"/>
    </source>
</evidence>
<dbReference type="Proteomes" id="UP000824469">
    <property type="component" value="Unassembled WGS sequence"/>
</dbReference>
<dbReference type="EMBL" id="JAHRHJ020000005">
    <property type="protein sequence ID" value="KAH9315441.1"/>
    <property type="molecule type" value="Genomic_DNA"/>
</dbReference>
<proteinExistence type="predicted"/>
<dbReference type="AlphaFoldDB" id="A0AA38L8I1"/>
<name>A0AA38L8I1_TAXCH</name>
<protein>
    <submittedName>
        <fullName evidence="1">Uncharacterized protein</fullName>
    </submittedName>
</protein>
<sequence length="122" mass="13959">QGAAEKVNNGKITRDTCMKVVLCGSTDEDDNEVKQSNEPVPPAQQKFWTNLRKALAKETKNSMEMHVNQMQFVGFRETWFTGETSIQGQDMSANAKQAKINQQQRWAILNQQQELLEQQTTR</sequence>
<accession>A0AA38L8I1</accession>
<organism evidence="1 2">
    <name type="scientific">Taxus chinensis</name>
    <name type="common">Chinese yew</name>
    <name type="synonym">Taxus wallichiana var. chinensis</name>
    <dbReference type="NCBI Taxonomy" id="29808"/>
    <lineage>
        <taxon>Eukaryota</taxon>
        <taxon>Viridiplantae</taxon>
        <taxon>Streptophyta</taxon>
        <taxon>Embryophyta</taxon>
        <taxon>Tracheophyta</taxon>
        <taxon>Spermatophyta</taxon>
        <taxon>Pinopsida</taxon>
        <taxon>Pinidae</taxon>
        <taxon>Conifers II</taxon>
        <taxon>Cupressales</taxon>
        <taxon>Taxaceae</taxon>
        <taxon>Taxus</taxon>
    </lineage>
</organism>
<evidence type="ECO:0000313" key="2">
    <source>
        <dbReference type="Proteomes" id="UP000824469"/>
    </source>
</evidence>